<dbReference type="Pfam" id="PF02754">
    <property type="entry name" value="CCG"/>
    <property type="match status" value="1"/>
</dbReference>
<accession>X1IZ09</accession>
<evidence type="ECO:0000313" key="2">
    <source>
        <dbReference type="EMBL" id="GAH62788.1"/>
    </source>
</evidence>
<dbReference type="PANTHER" id="PTHR43255:SF2">
    <property type="entry name" value="HETERODISULFIDE REDUCTASE RELATED PROTEIN"/>
    <property type="match status" value="1"/>
</dbReference>
<dbReference type="InterPro" id="IPR051460">
    <property type="entry name" value="HdrC_iron-sulfur_subunit"/>
</dbReference>
<evidence type="ECO:0000259" key="1">
    <source>
        <dbReference type="Pfam" id="PF02754"/>
    </source>
</evidence>
<name>X1IZ09_9ZZZZ</name>
<reference evidence="2" key="1">
    <citation type="journal article" date="2014" name="Front. Microbiol.">
        <title>High frequency of phylogenetically diverse reductive dehalogenase-homologous genes in deep subseafloor sedimentary metagenomes.</title>
        <authorList>
            <person name="Kawai M."/>
            <person name="Futagami T."/>
            <person name="Toyoda A."/>
            <person name="Takaki Y."/>
            <person name="Nishi S."/>
            <person name="Hori S."/>
            <person name="Arai W."/>
            <person name="Tsubouchi T."/>
            <person name="Morono Y."/>
            <person name="Uchiyama I."/>
            <person name="Ito T."/>
            <person name="Fujiyama A."/>
            <person name="Inagaki F."/>
            <person name="Takami H."/>
        </authorList>
    </citation>
    <scope>NUCLEOTIDE SEQUENCE</scope>
    <source>
        <strain evidence="2">Expedition CK06-06</strain>
    </source>
</reference>
<gene>
    <name evidence="2" type="ORF">S03H2_53879</name>
</gene>
<protein>
    <recommendedName>
        <fullName evidence="1">Cysteine-rich domain-containing protein</fullName>
    </recommendedName>
</protein>
<comment type="caution">
    <text evidence="2">The sequence shown here is derived from an EMBL/GenBank/DDBJ whole genome shotgun (WGS) entry which is preliminary data.</text>
</comment>
<organism evidence="2">
    <name type="scientific">marine sediment metagenome</name>
    <dbReference type="NCBI Taxonomy" id="412755"/>
    <lineage>
        <taxon>unclassified sequences</taxon>
        <taxon>metagenomes</taxon>
        <taxon>ecological metagenomes</taxon>
    </lineage>
</organism>
<dbReference type="AlphaFoldDB" id="X1IZ09"/>
<dbReference type="EMBL" id="BARU01034316">
    <property type="protein sequence ID" value="GAH62788.1"/>
    <property type="molecule type" value="Genomic_DNA"/>
</dbReference>
<proteinExistence type="predicted"/>
<feature type="domain" description="Cysteine-rich" evidence="1">
    <location>
        <begin position="37"/>
        <end position="110"/>
    </location>
</feature>
<sequence>RGSEPYPEWHGEIVEIIPLIKLPMPPKPKRQGTFGVYEAPRNVLKQIPGITLQEMERTREFAYCCGAGGGVKAQFPEFAINTSKRRIEEALETETSALVSCCPFCKTNLQDGISAMKSNMKFYDLIELVEKAL</sequence>
<dbReference type="PANTHER" id="PTHR43255">
    <property type="entry name" value="IRON-SULFUR-BINDING OXIDOREDUCTASE FADF-RELATED-RELATED"/>
    <property type="match status" value="1"/>
</dbReference>
<dbReference type="GO" id="GO:0005886">
    <property type="term" value="C:plasma membrane"/>
    <property type="evidence" value="ECO:0007669"/>
    <property type="project" value="TreeGrafter"/>
</dbReference>
<dbReference type="GO" id="GO:0016491">
    <property type="term" value="F:oxidoreductase activity"/>
    <property type="evidence" value="ECO:0007669"/>
    <property type="project" value="UniProtKB-ARBA"/>
</dbReference>
<dbReference type="InterPro" id="IPR004017">
    <property type="entry name" value="Cys_rich_dom"/>
</dbReference>
<feature type="non-terminal residue" evidence="2">
    <location>
        <position position="1"/>
    </location>
</feature>